<accession>A0A0V0Y9H2</accession>
<organism evidence="1 2">
    <name type="scientific">Trichinella pseudospiralis</name>
    <name type="common">Parasitic roundworm</name>
    <dbReference type="NCBI Taxonomy" id="6337"/>
    <lineage>
        <taxon>Eukaryota</taxon>
        <taxon>Metazoa</taxon>
        <taxon>Ecdysozoa</taxon>
        <taxon>Nematoda</taxon>
        <taxon>Enoplea</taxon>
        <taxon>Dorylaimia</taxon>
        <taxon>Trichinellida</taxon>
        <taxon>Trichinellidae</taxon>
        <taxon>Trichinella</taxon>
    </lineage>
</organism>
<gene>
    <name evidence="1" type="ORF">T4E_7285</name>
</gene>
<proteinExistence type="predicted"/>
<name>A0A0V0Y9H2_TRIPS</name>
<dbReference type="EMBL" id="JYDU01000035">
    <property type="protein sequence ID" value="KRX97086.1"/>
    <property type="molecule type" value="Genomic_DNA"/>
</dbReference>
<sequence>MTHSLPPPLLLYNFKLNLQVVKHNFENFHNKSIRLWYISFLIFTPPPTPLFPEALVVVLFDKSLLQGNKLDGDR</sequence>
<reference evidence="1 2" key="1">
    <citation type="submission" date="2015-01" db="EMBL/GenBank/DDBJ databases">
        <title>Evolution of Trichinella species and genotypes.</title>
        <authorList>
            <person name="Korhonen P.K."/>
            <person name="Edoardo P."/>
            <person name="Giuseppe L.R."/>
            <person name="Gasser R.B."/>
        </authorList>
    </citation>
    <scope>NUCLEOTIDE SEQUENCE [LARGE SCALE GENOMIC DNA]</scope>
    <source>
        <strain evidence="1">ISS141</strain>
    </source>
</reference>
<evidence type="ECO:0000313" key="1">
    <source>
        <dbReference type="EMBL" id="KRX97086.1"/>
    </source>
</evidence>
<evidence type="ECO:0000313" key="2">
    <source>
        <dbReference type="Proteomes" id="UP000054815"/>
    </source>
</evidence>
<protein>
    <submittedName>
        <fullName evidence="1">Uncharacterized protein</fullName>
    </submittedName>
</protein>
<dbReference type="AlphaFoldDB" id="A0A0V0Y9H2"/>
<dbReference type="Proteomes" id="UP000054815">
    <property type="component" value="Unassembled WGS sequence"/>
</dbReference>
<comment type="caution">
    <text evidence="1">The sequence shown here is derived from an EMBL/GenBank/DDBJ whole genome shotgun (WGS) entry which is preliminary data.</text>
</comment>